<evidence type="ECO:0000313" key="4">
    <source>
        <dbReference type="Proteomes" id="UP001596507"/>
    </source>
</evidence>
<feature type="chain" id="PRO_5046793089" evidence="2">
    <location>
        <begin position="24"/>
        <end position="278"/>
    </location>
</feature>
<organism evidence="3 4">
    <name type="scientific">Microbacterium fluvii</name>
    <dbReference type="NCBI Taxonomy" id="415215"/>
    <lineage>
        <taxon>Bacteria</taxon>
        <taxon>Bacillati</taxon>
        <taxon>Actinomycetota</taxon>
        <taxon>Actinomycetes</taxon>
        <taxon>Micrococcales</taxon>
        <taxon>Microbacteriaceae</taxon>
        <taxon>Microbacterium</taxon>
    </lineage>
</organism>
<dbReference type="RefSeq" id="WP_262872467.1">
    <property type="nucleotide sequence ID" value="NZ_BAABKW010000011.1"/>
</dbReference>
<dbReference type="Proteomes" id="UP001596507">
    <property type="component" value="Unassembled WGS sequence"/>
</dbReference>
<evidence type="ECO:0000313" key="3">
    <source>
        <dbReference type="EMBL" id="MFC7267532.1"/>
    </source>
</evidence>
<gene>
    <name evidence="3" type="ORF">ACFQRL_01020</name>
</gene>
<evidence type="ECO:0000256" key="1">
    <source>
        <dbReference type="SAM" id="MobiDB-lite"/>
    </source>
</evidence>
<evidence type="ECO:0000256" key="2">
    <source>
        <dbReference type="SAM" id="SignalP"/>
    </source>
</evidence>
<proteinExistence type="predicted"/>
<keyword evidence="4" id="KW-1185">Reference proteome</keyword>
<sequence>MVFDARRAVRALLGMVVVAALCAACSDDGGGGGGGSGPDAGCPAEWPSQSNLAGSGPEAEYLDDLRVCVDPDDPTSAWLSNESGVVWNFQTADLSAAAELYGDTDESSIFREGVQQFMPGIRYYFMAPGESTVFGADTADGTRSIRWFIDSDLTAAWLAQEVVVDKLETLEQSAVTTVLGAGSAARRAVLSCGFAAGTSAEAIAGVESGSDAFFAAFAVVGSSPVCVKDWSAARIEAGATKIPTLEEGVITVARYADNVTTAQKVLSFLQRACSALCH</sequence>
<protein>
    <submittedName>
        <fullName evidence="3">Uncharacterized protein</fullName>
    </submittedName>
</protein>
<name>A0ABW2HAT0_9MICO</name>
<reference evidence="4" key="1">
    <citation type="journal article" date="2019" name="Int. J. Syst. Evol. Microbiol.">
        <title>The Global Catalogue of Microorganisms (GCM) 10K type strain sequencing project: providing services to taxonomists for standard genome sequencing and annotation.</title>
        <authorList>
            <consortium name="The Broad Institute Genomics Platform"/>
            <consortium name="The Broad Institute Genome Sequencing Center for Infectious Disease"/>
            <person name="Wu L."/>
            <person name="Ma J."/>
        </authorList>
    </citation>
    <scope>NUCLEOTIDE SEQUENCE [LARGE SCALE GENOMIC DNA]</scope>
    <source>
        <strain evidence="4">CGMCC 1.15772</strain>
    </source>
</reference>
<feature type="region of interest" description="Disordered" evidence="1">
    <location>
        <begin position="32"/>
        <end position="55"/>
    </location>
</feature>
<keyword evidence="2" id="KW-0732">Signal</keyword>
<feature type="signal peptide" evidence="2">
    <location>
        <begin position="1"/>
        <end position="23"/>
    </location>
</feature>
<comment type="caution">
    <text evidence="3">The sequence shown here is derived from an EMBL/GenBank/DDBJ whole genome shotgun (WGS) entry which is preliminary data.</text>
</comment>
<accession>A0ABW2HAT0</accession>
<dbReference type="EMBL" id="JBHTBE010000001">
    <property type="protein sequence ID" value="MFC7267532.1"/>
    <property type="molecule type" value="Genomic_DNA"/>
</dbReference>